<name>A0A7C4GBI2_9BACT</name>
<dbReference type="InterPro" id="IPR041796">
    <property type="entry name" value="Mre11_N"/>
</dbReference>
<dbReference type="GO" id="GO:0004527">
    <property type="term" value="F:exonuclease activity"/>
    <property type="evidence" value="ECO:0007669"/>
    <property type="project" value="UniProtKB-KW"/>
</dbReference>
<evidence type="ECO:0000313" key="5">
    <source>
        <dbReference type="EMBL" id="HGU40071.1"/>
    </source>
</evidence>
<evidence type="ECO:0000259" key="4">
    <source>
        <dbReference type="Pfam" id="PF00149"/>
    </source>
</evidence>
<keyword evidence="3 5" id="KW-0269">Exonuclease</keyword>
<dbReference type="InterPro" id="IPR050535">
    <property type="entry name" value="DNA_Repair-Maintenance_Comp"/>
</dbReference>
<evidence type="ECO:0000256" key="3">
    <source>
        <dbReference type="ARBA" id="ARBA00022839"/>
    </source>
</evidence>
<dbReference type="Gene3D" id="3.60.21.10">
    <property type="match status" value="1"/>
</dbReference>
<dbReference type="InterPro" id="IPR004843">
    <property type="entry name" value="Calcineurin-like_PHP"/>
</dbReference>
<dbReference type="Pfam" id="PF00149">
    <property type="entry name" value="Metallophos"/>
    <property type="match status" value="1"/>
</dbReference>
<comment type="caution">
    <text evidence="5">The sequence shown here is derived from an EMBL/GenBank/DDBJ whole genome shotgun (WGS) entry which is preliminary data.</text>
</comment>
<dbReference type="EMBL" id="DSZY01000013">
    <property type="protein sequence ID" value="HGU40071.1"/>
    <property type="molecule type" value="Genomic_DNA"/>
</dbReference>
<dbReference type="SUPFAM" id="SSF56300">
    <property type="entry name" value="Metallo-dependent phosphatases"/>
    <property type="match status" value="1"/>
</dbReference>
<accession>A0A7C4GBI2</accession>
<evidence type="ECO:0000256" key="2">
    <source>
        <dbReference type="ARBA" id="ARBA00022801"/>
    </source>
</evidence>
<feature type="domain" description="Calcineurin-like phosphoesterase" evidence="4">
    <location>
        <begin position="12"/>
        <end position="212"/>
    </location>
</feature>
<sequence>MFLCHVGGTCVKLLHTSDWHLGKRPSGPERFSVARYEDYFRAAEYVVDRAIELGVDIFIIAGDLFDSNRIDAETLYRTELLLVKLKDNGIRTFAVAGNHDRAYESESWIRYLEKKELIECPEVFKDGEAFQFEFYKIEDINIYGVQYFGELTSEVLTELSKGLEGNNNIVICHTAIIDWKTEDVFLPGCVKRDVVDLFFGKVRYFAGGHFHSFNAYPTNAPFFFIPGSLEYWDLYEDDEKGFILYNLEDNTYNFYPSYKRKRSIHRLLSADLYEYAEKLSVDEGELVILKVKVSQDGLYKTDEVKKILMQKGALHVQIDIEYDDTSKVDLKQSVLSREMLERKIIASWQNLFSASDENINRTHEFIKWAKSVVNEKNSDPVLLFERFNTLLESILGDGKNDYKESRA</sequence>
<protein>
    <submittedName>
        <fullName evidence="5">Exonuclease SbcCD subunit D</fullName>
    </submittedName>
</protein>
<dbReference type="PANTHER" id="PTHR30337:SF0">
    <property type="entry name" value="NUCLEASE SBCCD SUBUNIT D"/>
    <property type="match status" value="1"/>
</dbReference>
<organism evidence="5">
    <name type="scientific">Fervidobacterium thailandense</name>
    <dbReference type="NCBI Taxonomy" id="1008305"/>
    <lineage>
        <taxon>Bacteria</taxon>
        <taxon>Thermotogati</taxon>
        <taxon>Thermotogota</taxon>
        <taxon>Thermotogae</taxon>
        <taxon>Thermotogales</taxon>
        <taxon>Fervidobacteriaceae</taxon>
        <taxon>Fervidobacterium</taxon>
    </lineage>
</organism>
<keyword evidence="1" id="KW-0540">Nuclease</keyword>
<dbReference type="AlphaFoldDB" id="A0A7C4GBI2"/>
<evidence type="ECO:0000256" key="1">
    <source>
        <dbReference type="ARBA" id="ARBA00022722"/>
    </source>
</evidence>
<gene>
    <name evidence="5" type="ORF">ENT77_02610</name>
</gene>
<proteinExistence type="predicted"/>
<dbReference type="PANTHER" id="PTHR30337">
    <property type="entry name" value="COMPONENT OF ATP-DEPENDENT DSDNA EXONUCLEASE"/>
    <property type="match status" value="1"/>
</dbReference>
<dbReference type="CDD" id="cd00840">
    <property type="entry name" value="MPP_Mre11_N"/>
    <property type="match status" value="1"/>
</dbReference>
<dbReference type="InterPro" id="IPR029052">
    <property type="entry name" value="Metallo-depent_PP-like"/>
</dbReference>
<keyword evidence="2" id="KW-0378">Hydrolase</keyword>
<reference evidence="5" key="1">
    <citation type="journal article" date="2020" name="mSystems">
        <title>Genome- and Community-Level Interaction Insights into Carbon Utilization and Element Cycling Functions of Hydrothermarchaeota in Hydrothermal Sediment.</title>
        <authorList>
            <person name="Zhou Z."/>
            <person name="Liu Y."/>
            <person name="Xu W."/>
            <person name="Pan J."/>
            <person name="Luo Z.H."/>
            <person name="Li M."/>
        </authorList>
    </citation>
    <scope>NUCLEOTIDE SEQUENCE [LARGE SCALE GENOMIC DNA]</scope>
    <source>
        <strain evidence="5">SpSt-609</strain>
    </source>
</reference>